<dbReference type="Gene3D" id="1.20.1530.20">
    <property type="match status" value="1"/>
</dbReference>
<sequence>MREIVGILVILGFVLIGFFFSSTLANLKGFVVPLLVLVMWSVGFSMREEDLMKVIKSPLLVTYGAFVHYTVMPLLAYVLSHLLKLDKDLYVGMILVGASPSGTASNVLTYMAGGNLPYAVGVTVFSTLLSPIMTPLWTYLLAGHVVEVDLLKLAKEALAVVVLPVVLGFSLRRTFPQLSKLESFFPVFSILVIGLIVGVVVAVSKDRILQVSVPLFVAVFLHNLMGLALGFFIGKLTGLDRYMARTLSIEVGTQNSGLAVALALSNFSPSSALPGAVFSVVQNVNGLLLAHIYRRWL</sequence>
<dbReference type="PANTHER" id="PTHR10361">
    <property type="entry name" value="SODIUM-BILE ACID COTRANSPORTER"/>
    <property type="match status" value="1"/>
</dbReference>
<feature type="transmembrane region" description="Helical" evidence="5">
    <location>
        <begin position="215"/>
        <end position="233"/>
    </location>
</feature>
<evidence type="ECO:0000256" key="3">
    <source>
        <dbReference type="ARBA" id="ARBA00022989"/>
    </source>
</evidence>
<evidence type="ECO:0000256" key="5">
    <source>
        <dbReference type="SAM" id="Phobius"/>
    </source>
</evidence>
<keyword evidence="2 5" id="KW-0812">Transmembrane</keyword>
<evidence type="ECO:0000256" key="4">
    <source>
        <dbReference type="ARBA" id="ARBA00023136"/>
    </source>
</evidence>
<dbReference type="GO" id="GO:0016020">
    <property type="term" value="C:membrane"/>
    <property type="evidence" value="ECO:0007669"/>
    <property type="project" value="UniProtKB-SubCell"/>
</dbReference>
<protein>
    <submittedName>
        <fullName evidence="6">Bile acid:sodium symporter</fullName>
    </submittedName>
</protein>
<gene>
    <name evidence="6" type="ordered locus">Thal_0397</name>
</gene>
<dbReference type="PANTHER" id="PTHR10361:SF28">
    <property type="entry name" value="P3 PROTEIN-RELATED"/>
    <property type="match status" value="1"/>
</dbReference>
<accession>D3SPE5</accession>
<organism evidence="6 7">
    <name type="scientific">Thermocrinis albus (strain DSM 14484 / JCM 11386 / HI 11/12)</name>
    <dbReference type="NCBI Taxonomy" id="638303"/>
    <lineage>
        <taxon>Bacteria</taxon>
        <taxon>Pseudomonadati</taxon>
        <taxon>Aquificota</taxon>
        <taxon>Aquificia</taxon>
        <taxon>Aquificales</taxon>
        <taxon>Aquificaceae</taxon>
        <taxon>Thermocrinis</taxon>
    </lineage>
</organism>
<dbReference type="RefSeq" id="WP_012991439.1">
    <property type="nucleotide sequence ID" value="NC_013894.1"/>
</dbReference>
<feature type="transmembrane region" description="Helical" evidence="5">
    <location>
        <begin position="183"/>
        <end position="203"/>
    </location>
</feature>
<dbReference type="STRING" id="638303.Thal_0397"/>
<proteinExistence type="predicted"/>
<feature type="transmembrane region" description="Helical" evidence="5">
    <location>
        <begin position="153"/>
        <end position="171"/>
    </location>
</feature>
<feature type="transmembrane region" description="Helical" evidence="5">
    <location>
        <begin position="118"/>
        <end position="141"/>
    </location>
</feature>
<feature type="transmembrane region" description="Helical" evidence="5">
    <location>
        <begin position="272"/>
        <end position="293"/>
    </location>
</feature>
<dbReference type="HOGENOM" id="CLU_034788_1_1_0"/>
<dbReference type="eggNOG" id="COG0385">
    <property type="taxonomic scope" value="Bacteria"/>
</dbReference>
<dbReference type="InterPro" id="IPR038770">
    <property type="entry name" value="Na+/solute_symporter_sf"/>
</dbReference>
<keyword evidence="4 5" id="KW-0472">Membrane</keyword>
<dbReference type="InterPro" id="IPR004710">
    <property type="entry name" value="Bilac:Na_transpt"/>
</dbReference>
<evidence type="ECO:0000313" key="7">
    <source>
        <dbReference type="Proteomes" id="UP000002043"/>
    </source>
</evidence>
<reference evidence="7" key="1">
    <citation type="journal article" date="2010" name="Stand. Genomic Sci.">
        <title>Complete genome sequence of Thermocrinis albus type strain (HI 11/12T).</title>
        <authorList>
            <person name="Wirth R."/>
            <person name="Sikorski J."/>
            <person name="Brambilla E."/>
            <person name="Misra M."/>
            <person name="Lapidus A."/>
            <person name="Copeland A."/>
            <person name="Nolan M."/>
            <person name="Lucas S."/>
            <person name="Chen F."/>
            <person name="Tice H."/>
            <person name="Cheng J.F."/>
            <person name="Han C."/>
            <person name="Detter J.C."/>
            <person name="Tapia R."/>
            <person name="Bruce D."/>
            <person name="Goodwin L."/>
            <person name="Pitluck S."/>
            <person name="Pati A."/>
            <person name="Anderson I."/>
            <person name="Ivanova N."/>
            <person name="Mavromatis K."/>
            <person name="Mikhailova N."/>
            <person name="Chen A."/>
            <person name="Palaniappan K."/>
            <person name="Bilek Y."/>
            <person name="Hader T."/>
            <person name="Land M."/>
            <person name="Hauser L."/>
            <person name="Chang Y.J."/>
            <person name="Jeffries C.D."/>
            <person name="Tindall B.J."/>
            <person name="Rohde M."/>
            <person name="Goker M."/>
            <person name="Bristow J."/>
            <person name="Eisen J.A."/>
            <person name="Markowitz V."/>
            <person name="Hugenholtz P."/>
            <person name="Kyrpides N.C."/>
            <person name="Klenk H.P."/>
        </authorList>
    </citation>
    <scope>NUCLEOTIDE SEQUENCE [LARGE SCALE GENOMIC DNA]</scope>
    <source>
        <strain evidence="7">DSM 14484 / JCM 11386 / HI 11/12</strain>
    </source>
</reference>
<dbReference type="EMBL" id="CP001931">
    <property type="protein sequence ID" value="ADC89032.1"/>
    <property type="molecule type" value="Genomic_DNA"/>
</dbReference>
<dbReference type="InterPro" id="IPR002657">
    <property type="entry name" value="BilAc:Na_symport/Acr3"/>
</dbReference>
<dbReference type="KEGG" id="tal:Thal_0397"/>
<evidence type="ECO:0000256" key="1">
    <source>
        <dbReference type="ARBA" id="ARBA00004141"/>
    </source>
</evidence>
<feature type="transmembrane region" description="Helical" evidence="5">
    <location>
        <begin position="60"/>
        <end position="79"/>
    </location>
</feature>
<keyword evidence="7" id="KW-1185">Reference proteome</keyword>
<name>D3SPE5_THEAH</name>
<evidence type="ECO:0000313" key="6">
    <source>
        <dbReference type="EMBL" id="ADC89032.1"/>
    </source>
</evidence>
<evidence type="ECO:0000256" key="2">
    <source>
        <dbReference type="ARBA" id="ARBA00022692"/>
    </source>
</evidence>
<dbReference type="AlphaFoldDB" id="D3SPE5"/>
<feature type="transmembrane region" description="Helical" evidence="5">
    <location>
        <begin position="7"/>
        <end position="40"/>
    </location>
</feature>
<dbReference type="Proteomes" id="UP000002043">
    <property type="component" value="Chromosome"/>
</dbReference>
<keyword evidence="3 5" id="KW-1133">Transmembrane helix</keyword>
<dbReference type="Pfam" id="PF01758">
    <property type="entry name" value="SBF"/>
    <property type="match status" value="1"/>
</dbReference>
<dbReference type="OrthoDB" id="9806785at2"/>
<comment type="subcellular location">
    <subcellularLocation>
        <location evidence="1">Membrane</location>
        <topology evidence="1">Multi-pass membrane protein</topology>
    </subcellularLocation>
</comment>